<dbReference type="RefSeq" id="WP_186996687.1">
    <property type="nucleotide sequence ID" value="NZ_JACOQK010000001.1"/>
</dbReference>
<dbReference type="InterPro" id="IPR037135">
    <property type="entry name" value="DUF1653-like_dom_sf"/>
</dbReference>
<feature type="domain" description="Glycosyl hydrolase family 13 catalytic" evidence="3">
    <location>
        <begin position="12"/>
        <end position="360"/>
    </location>
</feature>
<sequence>MSHWIHQAVFYHIYPLGFCGAPKYNEEIEPVNRFEKLIEWIPHLKMLGINVVYLGPVFESSRHGYDTKDYYTIDKRLGTNESFQEICRQLHQNGIRIVLDGVFNHVGREFWAFKDVQEKRENSHYCSWFHNLNFGGGSPMGDPFWYEAWNGCFDLVKLNLRNPEVVEHLLNAVGKWIDDFGIDGLRLDAADCVDMDFFRTLKHFTTSKKSDFWLMGEIIHGDYNRWANPEMLDSTTNYECYKGLYSSHNDKNYFEIAHSLNRQFGNGGIYQNIYTYNFVDNHDVDRLASHLNDKKHLQNVYTILYTMPGAPSLYYGSEWGIEGKRTRDDDSPLRPCLELTEMQGKNPALVSHLFRLSQIRQYFPAIQYGKFENVQIKNEQLIFKRYTDGQVIYIVLNLADHEETMELYANCAMLMDLLRDGTAFKNDGGKFQLAIPANSAMVLLETQDIFQWHSPKESPVEKLELSDEQKWRLGRYRHFKGNDYLVIDFARHSETQEWYVVYQQLYGDGSTWIRPADMFYEIVERDGIQQPRFRYIGEE</sequence>
<dbReference type="CDD" id="cd11353">
    <property type="entry name" value="AmyAc_euk_bac_CMD_like"/>
    <property type="match status" value="1"/>
</dbReference>
<evidence type="ECO:0000256" key="1">
    <source>
        <dbReference type="ARBA" id="ARBA00022801"/>
    </source>
</evidence>
<dbReference type="InterPro" id="IPR013780">
    <property type="entry name" value="Glyco_hydro_b"/>
</dbReference>
<reference evidence="4 5" key="1">
    <citation type="submission" date="2020-08" db="EMBL/GenBank/DDBJ databases">
        <title>Genome public.</title>
        <authorList>
            <person name="Liu C."/>
            <person name="Sun Q."/>
        </authorList>
    </citation>
    <scope>NUCLEOTIDE SEQUENCE [LARGE SCALE GENOMIC DNA]</scope>
    <source>
        <strain evidence="4 5">NSJ-27</strain>
    </source>
</reference>
<dbReference type="Pfam" id="PF07866">
    <property type="entry name" value="DUF1653"/>
    <property type="match status" value="1"/>
</dbReference>
<dbReference type="SUPFAM" id="SSF51445">
    <property type="entry name" value="(Trans)glycosidases"/>
    <property type="match status" value="1"/>
</dbReference>
<protein>
    <submittedName>
        <fullName evidence="4">DUF1653 domain-containing protein</fullName>
    </submittedName>
</protein>
<dbReference type="Pfam" id="PF00128">
    <property type="entry name" value="Alpha-amylase"/>
    <property type="match status" value="1"/>
</dbReference>
<dbReference type="SMART" id="SM00642">
    <property type="entry name" value="Aamy"/>
    <property type="match status" value="1"/>
</dbReference>
<dbReference type="InterPro" id="IPR006047">
    <property type="entry name" value="GH13_cat_dom"/>
</dbReference>
<dbReference type="SUPFAM" id="SSF51011">
    <property type="entry name" value="Glycosyl hydrolase domain"/>
    <property type="match status" value="1"/>
</dbReference>
<evidence type="ECO:0000313" key="5">
    <source>
        <dbReference type="Proteomes" id="UP000649151"/>
    </source>
</evidence>
<comment type="caution">
    <text evidence="4">The sequence shown here is derived from an EMBL/GenBank/DDBJ whole genome shotgun (WGS) entry which is preliminary data.</text>
</comment>
<accession>A0ABR7ISE2</accession>
<name>A0ABR7ISE2_9CLOT</name>
<proteinExistence type="predicted"/>
<evidence type="ECO:0000256" key="2">
    <source>
        <dbReference type="ARBA" id="ARBA00023295"/>
    </source>
</evidence>
<organism evidence="4 5">
    <name type="scientific">Clostridium facile</name>
    <dbReference type="NCBI Taxonomy" id="2763035"/>
    <lineage>
        <taxon>Bacteria</taxon>
        <taxon>Bacillati</taxon>
        <taxon>Bacillota</taxon>
        <taxon>Clostridia</taxon>
        <taxon>Eubacteriales</taxon>
        <taxon>Clostridiaceae</taxon>
        <taxon>Clostridium</taxon>
    </lineage>
</organism>
<evidence type="ECO:0000259" key="3">
    <source>
        <dbReference type="SMART" id="SM00642"/>
    </source>
</evidence>
<dbReference type="PANTHER" id="PTHR10357:SF210">
    <property type="entry name" value="MALTODEXTRIN GLUCOSIDASE"/>
    <property type="match status" value="1"/>
</dbReference>
<dbReference type="InterPro" id="IPR023387">
    <property type="entry name" value="DUF1653-like_dom"/>
</dbReference>
<dbReference type="InterPro" id="IPR017853">
    <property type="entry name" value="GH"/>
</dbReference>
<keyword evidence="2" id="KW-0326">Glycosidase</keyword>
<dbReference type="Gene3D" id="3.20.20.80">
    <property type="entry name" value="Glycosidases"/>
    <property type="match status" value="1"/>
</dbReference>
<gene>
    <name evidence="4" type="ORF">H8Z77_07970</name>
</gene>
<dbReference type="EMBL" id="JACOQK010000001">
    <property type="protein sequence ID" value="MBC5787949.1"/>
    <property type="molecule type" value="Genomic_DNA"/>
</dbReference>
<dbReference type="PANTHER" id="PTHR10357">
    <property type="entry name" value="ALPHA-AMYLASE FAMILY MEMBER"/>
    <property type="match status" value="1"/>
</dbReference>
<dbReference type="Gene3D" id="2.30.30.320">
    <property type="entry name" value="DUF1653-like domain"/>
    <property type="match status" value="1"/>
</dbReference>
<dbReference type="Gene3D" id="2.60.40.1180">
    <property type="entry name" value="Golgi alpha-mannosidase II"/>
    <property type="match status" value="1"/>
</dbReference>
<keyword evidence="1" id="KW-0378">Hydrolase</keyword>
<evidence type="ECO:0000313" key="4">
    <source>
        <dbReference type="EMBL" id="MBC5787949.1"/>
    </source>
</evidence>
<keyword evidence="5" id="KW-1185">Reference proteome</keyword>
<dbReference type="Proteomes" id="UP000649151">
    <property type="component" value="Unassembled WGS sequence"/>
</dbReference>